<dbReference type="RefSeq" id="WP_013499796.1">
    <property type="nucleotide sequence ID" value="NC_014833.1"/>
</dbReference>
<proteinExistence type="predicted"/>
<dbReference type="HOGENOM" id="CLU_1554142_0_0_9"/>
<accession>E6UG16</accession>
<dbReference type="EMBL" id="CP002403">
    <property type="protein sequence ID" value="ADU23690.1"/>
    <property type="molecule type" value="Genomic_DNA"/>
</dbReference>
<evidence type="ECO:0000313" key="2">
    <source>
        <dbReference type="Proteomes" id="UP000006919"/>
    </source>
</evidence>
<name>E6UG16_RUMA7</name>
<sequence>MNQITTNDFFDIHYGFEWIKENIRNNSAISKFKKGKYHFYFTVNKDDNTITANETDDKAEFTVSTTKKLDIKKEEFLIKTAQIHGLEYVSFTHYLSTTDDIWSEDNINEIQKKYIKSYVVPIAQKFELSDFENNDLFAEEFDNVCDYIWWQMVTAIERKYGNLFWKRLTFDS</sequence>
<evidence type="ECO:0000313" key="1">
    <source>
        <dbReference type="EMBL" id="ADU23690.1"/>
    </source>
</evidence>
<reference evidence="1 2" key="1">
    <citation type="journal article" date="2011" name="J. Bacteriol.">
        <title>Complete genome of the cellulolytic ruminal bacterium Ruminococcus albus 7.</title>
        <authorList>
            <person name="Suen G."/>
            <person name="Stevenson D.M."/>
            <person name="Bruce D.C."/>
            <person name="Chertkov O."/>
            <person name="Copeland A."/>
            <person name="Cheng J.F."/>
            <person name="Detter C."/>
            <person name="Detter J.C."/>
            <person name="Goodwin L.A."/>
            <person name="Han C.S."/>
            <person name="Hauser L.J."/>
            <person name="Ivanova N.N."/>
            <person name="Kyrpides N.C."/>
            <person name="Land M.L."/>
            <person name="Lapidus A."/>
            <person name="Lucas S."/>
            <person name="Ovchinnikova G."/>
            <person name="Pitluck S."/>
            <person name="Tapia R."/>
            <person name="Woyke T."/>
            <person name="Boyum J."/>
            <person name="Mead D."/>
            <person name="Weimer P.J."/>
        </authorList>
    </citation>
    <scope>NUCLEOTIDE SEQUENCE [LARGE SCALE GENOMIC DNA]</scope>
    <source>
        <strain evidence="2">ATCC 27210 / DSM 20455 / JCM 14654 / NCDO 2250 / 7</strain>
    </source>
</reference>
<dbReference type="Proteomes" id="UP000006919">
    <property type="component" value="Chromosome"/>
</dbReference>
<organism evidence="1 2">
    <name type="scientific">Ruminococcus albus (strain ATCC 27210 / DSM 20455 / JCM 14654 / NCDO 2250 / 7)</name>
    <dbReference type="NCBI Taxonomy" id="697329"/>
    <lineage>
        <taxon>Bacteria</taxon>
        <taxon>Bacillati</taxon>
        <taxon>Bacillota</taxon>
        <taxon>Clostridia</taxon>
        <taxon>Eubacteriales</taxon>
        <taxon>Oscillospiraceae</taxon>
        <taxon>Ruminococcus</taxon>
    </lineage>
</organism>
<gene>
    <name evidence="1" type="ordered locus">Rumal_3227</name>
</gene>
<protein>
    <submittedName>
        <fullName evidence="1">Uncharacterized protein</fullName>
    </submittedName>
</protein>
<dbReference type="STRING" id="697329.Rumal_3227"/>
<dbReference type="KEGG" id="ral:Rumal_3227"/>
<dbReference type="AlphaFoldDB" id="E6UG16"/>